<dbReference type="PANTHER" id="PTHR30386">
    <property type="entry name" value="MEMBRANE FUSION SUBUNIT OF EMRAB-TOLC MULTIDRUG EFFLUX PUMP"/>
    <property type="match status" value="1"/>
</dbReference>
<evidence type="ECO:0008006" key="11">
    <source>
        <dbReference type="Google" id="ProtNLM"/>
    </source>
</evidence>
<evidence type="ECO:0000256" key="1">
    <source>
        <dbReference type="ARBA" id="ARBA00004167"/>
    </source>
</evidence>
<name>A0A212J5H5_9BACT</name>
<dbReference type="InterPro" id="IPR058625">
    <property type="entry name" value="MdtA-like_BSH"/>
</dbReference>
<evidence type="ECO:0000256" key="6">
    <source>
        <dbReference type="SAM" id="Phobius"/>
    </source>
</evidence>
<evidence type="ECO:0000256" key="2">
    <source>
        <dbReference type="ARBA" id="ARBA00022692"/>
    </source>
</evidence>
<accession>A0A212J5H5</accession>
<dbReference type="InterPro" id="IPR058624">
    <property type="entry name" value="MdtA-like_HH"/>
</dbReference>
<comment type="subcellular location">
    <subcellularLocation>
        <location evidence="1">Membrane</location>
        <topology evidence="1">Single-pass membrane protein</topology>
    </subcellularLocation>
</comment>
<evidence type="ECO:0000259" key="9">
    <source>
        <dbReference type="Pfam" id="PF25954"/>
    </source>
</evidence>
<dbReference type="Pfam" id="PF25876">
    <property type="entry name" value="HH_MFP_RND"/>
    <property type="match status" value="1"/>
</dbReference>
<dbReference type="GO" id="GO:0016020">
    <property type="term" value="C:membrane"/>
    <property type="evidence" value="ECO:0007669"/>
    <property type="project" value="UniProtKB-SubCell"/>
</dbReference>
<reference evidence="10" key="1">
    <citation type="submission" date="2016-04" db="EMBL/GenBank/DDBJ databases">
        <authorList>
            <person name="Evans L.H."/>
            <person name="Alamgir A."/>
            <person name="Owens N."/>
            <person name="Weber N.D."/>
            <person name="Virtaneva K."/>
            <person name="Barbian K."/>
            <person name="Babar A."/>
            <person name="Rosenke K."/>
        </authorList>
    </citation>
    <scope>NUCLEOTIDE SEQUENCE</scope>
    <source>
        <strain evidence="10">86-1</strain>
    </source>
</reference>
<proteinExistence type="predicted"/>
<sequence>MDTDKSNLADRKEEKEAYRKLKKKRTRNIILNIISILLALGGIAWGVTFFIRYYRYEITNDATIEQYITPINSRVSGYIKEVRFTEHQWVNAGDTLLIVDDREFKIKEMDAEAALMDAKSSSSVLSSSIVTTSANVTVSEANIEEAKARLWKAEQDLKRYKNLLDAESVSRQQYDQIKSEYDAQSAHYNALLRQKESLKSTSTETTRKQGNAEATILRREADLAMAKLNLSYTSIIAPYSGYVGRRTLESGQLVQAGQTITNLIKNDNKWIIANYREKQIENIYIGQKVNIKVDAISGKTFTGTITAISEATGAKYSMLPTDNSAGNFVKIQQRIPVRIDFEGISAEDMQKLRAGMMVVTEAIKE</sequence>
<evidence type="ECO:0000259" key="8">
    <source>
        <dbReference type="Pfam" id="PF25917"/>
    </source>
</evidence>
<evidence type="ECO:0000256" key="5">
    <source>
        <dbReference type="SAM" id="Coils"/>
    </source>
</evidence>
<feature type="transmembrane region" description="Helical" evidence="6">
    <location>
        <begin position="29"/>
        <end position="54"/>
    </location>
</feature>
<evidence type="ECO:0000259" key="7">
    <source>
        <dbReference type="Pfam" id="PF25876"/>
    </source>
</evidence>
<dbReference type="Pfam" id="PF25954">
    <property type="entry name" value="Beta-barrel_RND_2"/>
    <property type="match status" value="1"/>
</dbReference>
<feature type="coiled-coil region" evidence="5">
    <location>
        <begin position="136"/>
        <end position="163"/>
    </location>
</feature>
<dbReference type="EMBL" id="FLUM01000001">
    <property type="protein sequence ID" value="SBV94667.1"/>
    <property type="molecule type" value="Genomic_DNA"/>
</dbReference>
<dbReference type="AlphaFoldDB" id="A0A212J5H5"/>
<dbReference type="GO" id="GO:0055085">
    <property type="term" value="P:transmembrane transport"/>
    <property type="evidence" value="ECO:0007669"/>
    <property type="project" value="InterPro"/>
</dbReference>
<feature type="domain" description="CusB-like beta-barrel" evidence="9">
    <location>
        <begin position="270"/>
        <end position="308"/>
    </location>
</feature>
<gene>
    <name evidence="10" type="ORF">KL86DYS1_11194</name>
</gene>
<dbReference type="Gene3D" id="2.40.50.100">
    <property type="match status" value="1"/>
</dbReference>
<organism evidence="10">
    <name type="scientific">uncultured Dysgonomonas sp</name>
    <dbReference type="NCBI Taxonomy" id="206096"/>
    <lineage>
        <taxon>Bacteria</taxon>
        <taxon>Pseudomonadati</taxon>
        <taxon>Bacteroidota</taxon>
        <taxon>Bacteroidia</taxon>
        <taxon>Bacteroidales</taxon>
        <taxon>Dysgonomonadaceae</taxon>
        <taxon>Dysgonomonas</taxon>
        <taxon>environmental samples</taxon>
    </lineage>
</organism>
<evidence type="ECO:0000313" key="10">
    <source>
        <dbReference type="EMBL" id="SBV94667.1"/>
    </source>
</evidence>
<evidence type="ECO:0000256" key="4">
    <source>
        <dbReference type="ARBA" id="ARBA00023136"/>
    </source>
</evidence>
<protein>
    <recommendedName>
        <fullName evidence="11">RND efflux pump membrane fusion protein barrel-sandwich domain-containing protein</fullName>
    </recommendedName>
</protein>
<dbReference type="Pfam" id="PF25917">
    <property type="entry name" value="BSH_RND"/>
    <property type="match status" value="1"/>
</dbReference>
<evidence type="ECO:0000256" key="3">
    <source>
        <dbReference type="ARBA" id="ARBA00022989"/>
    </source>
</evidence>
<feature type="domain" description="Multidrug resistance protein MdtA-like barrel-sandwich hybrid" evidence="8">
    <location>
        <begin position="71"/>
        <end position="264"/>
    </location>
</feature>
<keyword evidence="3 6" id="KW-1133">Transmembrane helix</keyword>
<dbReference type="SUPFAM" id="SSF111369">
    <property type="entry name" value="HlyD-like secretion proteins"/>
    <property type="match status" value="2"/>
</dbReference>
<dbReference type="InterPro" id="IPR050739">
    <property type="entry name" value="MFP"/>
</dbReference>
<dbReference type="Gene3D" id="2.40.30.170">
    <property type="match status" value="1"/>
</dbReference>
<keyword evidence="2 6" id="KW-0812">Transmembrane</keyword>
<keyword evidence="5" id="KW-0175">Coiled coil</keyword>
<keyword evidence="4 6" id="KW-0472">Membrane</keyword>
<feature type="domain" description="Multidrug resistance protein MdtA-like alpha-helical hairpin" evidence="7">
    <location>
        <begin position="138"/>
        <end position="233"/>
    </location>
</feature>
<dbReference type="RefSeq" id="WP_296939046.1">
    <property type="nucleotide sequence ID" value="NZ_LT599032.1"/>
</dbReference>
<dbReference type="InterPro" id="IPR058792">
    <property type="entry name" value="Beta-barrel_RND_2"/>
</dbReference>
<dbReference type="PANTHER" id="PTHR30386:SF26">
    <property type="entry name" value="TRANSPORT PROTEIN COMB"/>
    <property type="match status" value="1"/>
</dbReference>